<proteinExistence type="predicted"/>
<dbReference type="RefSeq" id="WP_172147036.1">
    <property type="nucleotide sequence ID" value="NZ_JAAIIJ010000028.1"/>
</dbReference>
<evidence type="ECO:0000256" key="1">
    <source>
        <dbReference type="SAM" id="Coils"/>
    </source>
</evidence>
<comment type="caution">
    <text evidence="2">The sequence shown here is derived from an EMBL/GenBank/DDBJ whole genome shotgun (WGS) entry which is preliminary data.</text>
</comment>
<reference evidence="2 3" key="1">
    <citation type="submission" date="2020-02" db="EMBL/GenBank/DDBJ databases">
        <title>Characterization of phylogenetic diversity of novel bifidobacterial species isolated in Czech ZOOs.</title>
        <authorList>
            <person name="Lugli G.A."/>
            <person name="Vera N.B."/>
            <person name="Ventura M."/>
        </authorList>
    </citation>
    <scope>NUCLEOTIDE SEQUENCE [LARGE SCALE GENOMIC DNA]</scope>
    <source>
        <strain evidence="2 3">DSM 109963</strain>
    </source>
</reference>
<keyword evidence="1" id="KW-0175">Coiled coil</keyword>
<evidence type="ECO:0000313" key="3">
    <source>
        <dbReference type="Proteomes" id="UP000553756"/>
    </source>
</evidence>
<keyword evidence="3" id="KW-1185">Reference proteome</keyword>
<accession>A0ABX1T1R4</accession>
<evidence type="ECO:0000313" key="2">
    <source>
        <dbReference type="EMBL" id="NMN02789.1"/>
    </source>
</evidence>
<feature type="coiled-coil region" evidence="1">
    <location>
        <begin position="296"/>
        <end position="323"/>
    </location>
</feature>
<sequence length="1713" mass="183606">MAEGLYSAGAVGVDIKPVTDKFFAELNAKLARLKSEEIEIPVNLDPDDALAKSTLREWQNRDADVEIKFHADDSQIRNLVKQWDGKKQITADYVIDSRKTLGELDRIQRELTKTNAKADMYKAWGRNLKGVTQYDDAVRKSGELTRKQTSLLKDEIGKRIDVLRGMQDTLYKTNPLGSGSLLDMKAANAQVSNLRKLMDMVDKDPARVRVELAKEDYAKTMGNLEAIIRKKAKVAEENNRVRLYLDGAERIEARLSKLEHTRLSIPAEIKLEQESLANRLRMAAEKVRLDPDAKYEVELDIAMKSAEEKIKRFREKNDKLDMDVDLETAAARAHLAYFTRPRTIDIFARFKGTDMGKILNGMTSGSTGLKGVENSFSNLVNLFDTLDKKVPRVALVGTILSDIGAGAINVAGTVGGLGKSIVSLSKAAYAMPAALGAAAAGFYGLYSAVKTASANFDKSGTIFDGLQSKVGKAFWDEAKASILNMSGALGDDFVANLAKVSAEEGKVAAGMADIVSQADEGQRINAMLTYSRDAVTNLNPGLQALVQSITRLGKSGGQYLPQFTQWVSENMSWFAAWADEMERDSSKMESAIMGVKEQSGYLGSSIGSLKGILSGVFGTLAQNQNGIQKFSEELAKADRAVHTVAFQDTLNAWVTGAHNAQLGMRDSFKAIGTSANEMRSDVSEVFSNFGTLTGNVVANISKLASGTSGGIRDFSANVRDGFTTMTSALAQASPMFSSLISMAGQLTKTFGGTFANTLKAVSPTIQAIASVTNTLSQAFSKLPASVQGMLGLWVTFGRAGRSAWTALKTGALENIQSTMRYQNTMRQLGVTVDGTKIKITQLVAAMAQLERNSKLASATGNSMAYGNMAGLFTGSVASMNQMASASEKAATSVAKTGTQARLAAEGAVLLGTNTVTAAKGLGGVSSSVQPATSALGKLKTFATNAGTTMLGMFGGPAGIALTAGLAVAGTAFSAYQQHVSNAQSRVEGFNEAAKATPMSLSAQAKSLDELQNRLDNFGTKVKENLESSRDGWDKFWNGGTDIDKTSDAVKKLGLNTDEVSKIVAGSSKEYDNLLDSLQKTQNSSSNPHWLSEEQSAASVLSGKLKEYRKEQIKTLQTIADGQGKRSDYVQSLLDEGEDLSSVSAGLLTASEQSERLTSVKSKLASLVSDEQSANIRATAAASSYYKTLDQVRSSLENVNELHEQGQQVWDATAKNFDFTTEAGRTASDALTSLASSSNDYLTAMIAQGKSTSEVIAKQKELSANFDDAARTAGVAEDAVSGLNSSLLMTPKEIEVQVSAQTLQAQQNLADVVESMAFLFPDKGRKATKELLLQSIWSGKTDATQLQNIVRQLSDKKHQVAFTADGTPVVLTVDELEKKAHQLSDGTWQMNLTVNDQASQVFDSVNLKASALEDGKTVQIKGDNTDLMNKIAQATGATIDTKTGMLTLNSDQYMVALALANGATIDTKTGKLVCDNSEFWQKFAETQGWTIDTKTGYIIGNNGQALASINEVNSSSVGDKNFSVNANGASAAVGELSLLQRMQIADKSFTITANYTSTGEHVQLGTLTKADGGRIYGPGTGTSDSIPAWVSNGEAVLRASSLKKLDAKYGKGFFDYLNTHGDLPEKYRSRMAGAGKVAGSAYRQRSMRYATGGRVQALKDSWDIVVNPNVTLGANAGTTVNQTFNTKIVRSSQDLYEAAPILHRNALAEARRYR</sequence>
<name>A0ABX1T1R4_9BIFI</name>
<protein>
    <submittedName>
        <fullName evidence="2">Uncharacterized protein</fullName>
    </submittedName>
</protein>
<dbReference type="EMBL" id="JAAIIJ010000028">
    <property type="protein sequence ID" value="NMN02789.1"/>
    <property type="molecule type" value="Genomic_DNA"/>
</dbReference>
<dbReference type="Proteomes" id="UP000553756">
    <property type="component" value="Unassembled WGS sequence"/>
</dbReference>
<gene>
    <name evidence="2" type="ORF">G1C94_1411</name>
</gene>
<organism evidence="2 3">
    <name type="scientific">Bifidobacterium panos</name>
    <dbReference type="NCBI Taxonomy" id="2675321"/>
    <lineage>
        <taxon>Bacteria</taxon>
        <taxon>Bacillati</taxon>
        <taxon>Actinomycetota</taxon>
        <taxon>Actinomycetes</taxon>
        <taxon>Bifidobacteriales</taxon>
        <taxon>Bifidobacteriaceae</taxon>
        <taxon>Bifidobacterium</taxon>
    </lineage>
</organism>